<gene>
    <name evidence="2" type="ORF">IPJ48_15640</name>
</gene>
<protein>
    <submittedName>
        <fullName evidence="2">Uncharacterized protein</fullName>
    </submittedName>
</protein>
<reference evidence="2" key="1">
    <citation type="submission" date="2020-10" db="EMBL/GenBank/DDBJ databases">
        <title>Connecting structure to function with the recovery of over 1000 high-quality activated sludge metagenome-assembled genomes encoding full-length rRNA genes using long-read sequencing.</title>
        <authorList>
            <person name="Singleton C.M."/>
            <person name="Petriglieri F."/>
            <person name="Kristensen J.M."/>
            <person name="Kirkegaard R.H."/>
            <person name="Michaelsen T.Y."/>
            <person name="Andersen M.H."/>
            <person name="Karst S.M."/>
            <person name="Dueholm M.S."/>
            <person name="Nielsen P.H."/>
            <person name="Albertsen M."/>
        </authorList>
    </citation>
    <scope>NUCLEOTIDE SEQUENCE</scope>
    <source>
        <strain evidence="2">EsbW_18-Q3-R4-48_MAXAC.044</strain>
    </source>
</reference>
<proteinExistence type="predicted"/>
<keyword evidence="1" id="KW-0732">Signal</keyword>
<comment type="caution">
    <text evidence="2">The sequence shown here is derived from an EMBL/GenBank/DDBJ whole genome shotgun (WGS) entry which is preliminary data.</text>
</comment>
<feature type="signal peptide" evidence="1">
    <location>
        <begin position="1"/>
        <end position="29"/>
    </location>
</feature>
<sequence length="112" mass="12215">MQFRKFKFLVSVVALALALIGCSPTPETVGEMARTSIQDVLKVDPRFQGTGVEVVRVQLAVDGDKQYKGIASIRHKGVVHEIPVNVVVDGLSIKWSTAPDAFSFIPQTRPPL</sequence>
<evidence type="ECO:0000313" key="2">
    <source>
        <dbReference type="EMBL" id="MBK7424391.1"/>
    </source>
</evidence>
<dbReference type="AlphaFoldDB" id="A0A9D7FM69"/>
<feature type="chain" id="PRO_5039638064" evidence="1">
    <location>
        <begin position="30"/>
        <end position="112"/>
    </location>
</feature>
<dbReference type="Proteomes" id="UP000886602">
    <property type="component" value="Unassembled WGS sequence"/>
</dbReference>
<evidence type="ECO:0000313" key="3">
    <source>
        <dbReference type="Proteomes" id="UP000886602"/>
    </source>
</evidence>
<evidence type="ECO:0000256" key="1">
    <source>
        <dbReference type="SAM" id="SignalP"/>
    </source>
</evidence>
<dbReference type="PROSITE" id="PS51257">
    <property type="entry name" value="PROKAR_LIPOPROTEIN"/>
    <property type="match status" value="1"/>
</dbReference>
<name>A0A9D7FM69_9RHOO</name>
<organism evidence="2 3">
    <name type="scientific">Candidatus Propionivibrio dominans</name>
    <dbReference type="NCBI Taxonomy" id="2954373"/>
    <lineage>
        <taxon>Bacteria</taxon>
        <taxon>Pseudomonadati</taxon>
        <taxon>Pseudomonadota</taxon>
        <taxon>Betaproteobacteria</taxon>
        <taxon>Rhodocyclales</taxon>
        <taxon>Rhodocyclaceae</taxon>
        <taxon>Propionivibrio</taxon>
    </lineage>
</organism>
<dbReference type="EMBL" id="JADJNC010000029">
    <property type="protein sequence ID" value="MBK7424391.1"/>
    <property type="molecule type" value="Genomic_DNA"/>
</dbReference>
<accession>A0A9D7FM69</accession>